<dbReference type="OrthoDB" id="273564at2"/>
<dbReference type="InterPro" id="IPR046883">
    <property type="entry name" value="T6SS_FHA_C"/>
</dbReference>
<reference evidence="2 3" key="1">
    <citation type="submission" date="2014-09" db="EMBL/GenBank/DDBJ databases">
        <title>Vibrio maritimus JCM 19235. (C45) whole genome shotgun sequence.</title>
        <authorList>
            <person name="Sawabe T."/>
            <person name="Meirelles P."/>
            <person name="Nakanishi M."/>
            <person name="Sayaka M."/>
            <person name="Hattori M."/>
            <person name="Ohkuma M."/>
        </authorList>
    </citation>
    <scope>NUCLEOTIDE SEQUENCE [LARGE SCALE GENOMIC DNA]</scope>
    <source>
        <strain evidence="3">JCM19235</strain>
    </source>
</reference>
<feature type="domain" description="FHA" evidence="1">
    <location>
        <begin position="28"/>
        <end position="79"/>
    </location>
</feature>
<dbReference type="AlphaFoldDB" id="A0A090RSW2"/>
<dbReference type="Pfam" id="PF20232">
    <property type="entry name" value="T6SS_FHA_C"/>
    <property type="match status" value="1"/>
</dbReference>
<dbReference type="InterPro" id="IPR008984">
    <property type="entry name" value="SMAD_FHA_dom_sf"/>
</dbReference>
<dbReference type="Gene3D" id="2.60.200.20">
    <property type="match status" value="1"/>
</dbReference>
<accession>A0A090RSW2</accession>
<dbReference type="EMBL" id="BBMR01000002">
    <property type="protein sequence ID" value="GAL18381.1"/>
    <property type="molecule type" value="Genomic_DNA"/>
</dbReference>
<comment type="caution">
    <text evidence="2">The sequence shown here is derived from an EMBL/GenBank/DDBJ whole genome shotgun (WGS) entry which is preliminary data.</text>
</comment>
<dbReference type="Proteomes" id="UP000029228">
    <property type="component" value="Unassembled WGS sequence"/>
</dbReference>
<dbReference type="SMART" id="SM00240">
    <property type="entry name" value="FHA"/>
    <property type="match status" value="1"/>
</dbReference>
<dbReference type="SUPFAM" id="SSF49879">
    <property type="entry name" value="SMAD/FHA domain"/>
    <property type="match status" value="1"/>
</dbReference>
<dbReference type="CDD" id="cd00060">
    <property type="entry name" value="FHA"/>
    <property type="match status" value="1"/>
</dbReference>
<evidence type="ECO:0000259" key="1">
    <source>
        <dbReference type="PROSITE" id="PS50006"/>
    </source>
</evidence>
<organism evidence="2 3">
    <name type="scientific">Vibrio maritimus</name>
    <dbReference type="NCBI Taxonomy" id="990268"/>
    <lineage>
        <taxon>Bacteria</taxon>
        <taxon>Pseudomonadati</taxon>
        <taxon>Pseudomonadota</taxon>
        <taxon>Gammaproteobacteria</taxon>
        <taxon>Vibrionales</taxon>
        <taxon>Vibrionaceae</taxon>
        <taxon>Vibrio</taxon>
    </lineage>
</organism>
<dbReference type="STRING" id="990268.JCM19235_6934"/>
<proteinExistence type="predicted"/>
<dbReference type="PROSITE" id="PS50006">
    <property type="entry name" value="FHA_DOMAIN"/>
    <property type="match status" value="1"/>
</dbReference>
<reference evidence="2 3" key="2">
    <citation type="submission" date="2014-09" db="EMBL/GenBank/DDBJ databases">
        <authorList>
            <consortium name="NBRP consortium"/>
            <person name="Sawabe T."/>
            <person name="Meirelles P."/>
            <person name="Nakanishi M."/>
            <person name="Sayaka M."/>
            <person name="Hattori M."/>
            <person name="Ohkuma M."/>
        </authorList>
    </citation>
    <scope>NUCLEOTIDE SEQUENCE [LARGE SCALE GENOMIC DNA]</scope>
    <source>
        <strain evidence="3">JCM19235</strain>
    </source>
</reference>
<gene>
    <name evidence="2" type="ORF">JCM19235_6934</name>
</gene>
<evidence type="ECO:0000313" key="2">
    <source>
        <dbReference type="EMBL" id="GAL18381.1"/>
    </source>
</evidence>
<evidence type="ECO:0000313" key="3">
    <source>
        <dbReference type="Proteomes" id="UP000029228"/>
    </source>
</evidence>
<sequence length="325" mass="36820">MDISFQLIELPENEQVMSRQITLPSEGGTIGRSYECTVQLPDLSRTLSRVHIEVRPHSEGGFQIIDRSVNGCQVNGVELGVGQSLKLNDGDNIRIGGYLMLVSDMDELFAEASNNGSASQNTEGLFSEKRDSFDFDSVMEEPTEAIFSQEVSSNSSFKQEEVEAFSSENVIGEDIYSYDPFEDDDELAMDLSSSDSKDNIVMITEHQNEPLADDHSVTVANGSQIQALDSSIDRLTKLVEHQQSTVTAAIDRERLFSCIEVTLDKFLDDFNPNSLEEEFDDYITGWGNKDKKYWSLYKKQFMRKQQKSEFKRQFTALLMEELREK</sequence>
<dbReference type="Pfam" id="PF00498">
    <property type="entry name" value="FHA"/>
    <property type="match status" value="1"/>
</dbReference>
<protein>
    <submittedName>
        <fullName evidence="2">Uncharacterized protein ImpI/VasC</fullName>
    </submittedName>
</protein>
<keyword evidence="3" id="KW-1185">Reference proteome</keyword>
<name>A0A090RSW2_9VIBR</name>
<dbReference type="InterPro" id="IPR000253">
    <property type="entry name" value="FHA_dom"/>
</dbReference>